<dbReference type="EMBL" id="BAAAJE010000018">
    <property type="protein sequence ID" value="GAA1153375.1"/>
    <property type="molecule type" value="Genomic_DNA"/>
</dbReference>
<proteinExistence type="predicted"/>
<dbReference type="RefSeq" id="WP_343908879.1">
    <property type="nucleotide sequence ID" value="NZ_BAAAJE010000018.1"/>
</dbReference>
<sequence>MSVGPRLHRRSALALATAGAVAVTGCDDGSRPTPLATPTTDPDVALVDRVLRQLALAQRVAEANGDQDLAALHRTHIEALDGTPATGTVPLKSAPGGLAGAEKRLQKQLERAALAAASGALARLLASMSAAVSQRLA</sequence>
<evidence type="ECO:0000313" key="2">
    <source>
        <dbReference type="Proteomes" id="UP001499979"/>
    </source>
</evidence>
<accession>A0ABP4F2K8</accession>
<dbReference type="PROSITE" id="PS51257">
    <property type="entry name" value="PROKAR_LIPOPROTEIN"/>
    <property type="match status" value="1"/>
</dbReference>
<protein>
    <submittedName>
        <fullName evidence="1">Uncharacterized protein</fullName>
    </submittedName>
</protein>
<keyword evidence="2" id="KW-1185">Reference proteome</keyword>
<name>A0ABP4F2K8_9ACTN</name>
<reference evidence="2" key="1">
    <citation type="journal article" date="2019" name="Int. J. Syst. Evol. Microbiol.">
        <title>The Global Catalogue of Microorganisms (GCM) 10K type strain sequencing project: providing services to taxonomists for standard genome sequencing and annotation.</title>
        <authorList>
            <consortium name="The Broad Institute Genomics Platform"/>
            <consortium name="The Broad Institute Genome Sequencing Center for Infectious Disease"/>
            <person name="Wu L."/>
            <person name="Ma J."/>
        </authorList>
    </citation>
    <scope>NUCLEOTIDE SEQUENCE [LARGE SCALE GENOMIC DNA]</scope>
    <source>
        <strain evidence="2">JCM 11813</strain>
    </source>
</reference>
<gene>
    <name evidence="1" type="ORF">GCM10009606_34780</name>
</gene>
<dbReference type="Proteomes" id="UP001499979">
    <property type="component" value="Unassembled WGS sequence"/>
</dbReference>
<comment type="caution">
    <text evidence="1">The sequence shown here is derived from an EMBL/GenBank/DDBJ whole genome shotgun (WGS) entry which is preliminary data.</text>
</comment>
<organism evidence="1 2">
    <name type="scientific">Nocardioides aquiterrae</name>
    <dbReference type="NCBI Taxonomy" id="203799"/>
    <lineage>
        <taxon>Bacteria</taxon>
        <taxon>Bacillati</taxon>
        <taxon>Actinomycetota</taxon>
        <taxon>Actinomycetes</taxon>
        <taxon>Propionibacteriales</taxon>
        <taxon>Nocardioidaceae</taxon>
        <taxon>Nocardioides</taxon>
    </lineage>
</organism>
<evidence type="ECO:0000313" key="1">
    <source>
        <dbReference type="EMBL" id="GAA1153375.1"/>
    </source>
</evidence>